<organism evidence="1 2">
    <name type="scientific">Parathielavia appendiculata</name>
    <dbReference type="NCBI Taxonomy" id="2587402"/>
    <lineage>
        <taxon>Eukaryota</taxon>
        <taxon>Fungi</taxon>
        <taxon>Dikarya</taxon>
        <taxon>Ascomycota</taxon>
        <taxon>Pezizomycotina</taxon>
        <taxon>Sordariomycetes</taxon>
        <taxon>Sordariomycetidae</taxon>
        <taxon>Sordariales</taxon>
        <taxon>Chaetomiaceae</taxon>
        <taxon>Parathielavia</taxon>
    </lineage>
</organism>
<dbReference type="EMBL" id="MU853246">
    <property type="protein sequence ID" value="KAK4119618.1"/>
    <property type="molecule type" value="Genomic_DNA"/>
</dbReference>
<comment type="caution">
    <text evidence="1">The sequence shown here is derived from an EMBL/GenBank/DDBJ whole genome shotgun (WGS) entry which is preliminary data.</text>
</comment>
<reference evidence="1" key="1">
    <citation type="journal article" date="2023" name="Mol. Phylogenet. Evol.">
        <title>Genome-scale phylogeny and comparative genomics of the fungal order Sordariales.</title>
        <authorList>
            <person name="Hensen N."/>
            <person name="Bonometti L."/>
            <person name="Westerberg I."/>
            <person name="Brannstrom I.O."/>
            <person name="Guillou S."/>
            <person name="Cros-Aarteil S."/>
            <person name="Calhoun S."/>
            <person name="Haridas S."/>
            <person name="Kuo A."/>
            <person name="Mondo S."/>
            <person name="Pangilinan J."/>
            <person name="Riley R."/>
            <person name="LaButti K."/>
            <person name="Andreopoulos B."/>
            <person name="Lipzen A."/>
            <person name="Chen C."/>
            <person name="Yan M."/>
            <person name="Daum C."/>
            <person name="Ng V."/>
            <person name="Clum A."/>
            <person name="Steindorff A."/>
            <person name="Ohm R.A."/>
            <person name="Martin F."/>
            <person name="Silar P."/>
            <person name="Natvig D.O."/>
            <person name="Lalanne C."/>
            <person name="Gautier V."/>
            <person name="Ament-Velasquez S.L."/>
            <person name="Kruys A."/>
            <person name="Hutchinson M.I."/>
            <person name="Powell A.J."/>
            <person name="Barry K."/>
            <person name="Miller A.N."/>
            <person name="Grigoriev I.V."/>
            <person name="Debuchy R."/>
            <person name="Gladieux P."/>
            <person name="Hiltunen Thoren M."/>
            <person name="Johannesson H."/>
        </authorList>
    </citation>
    <scope>NUCLEOTIDE SEQUENCE</scope>
    <source>
        <strain evidence="1">CBS 731.68</strain>
    </source>
</reference>
<sequence length="179" mass="19902">MPISGRPTFARLWTSDCVIRHGLWVGRSESAAGDAESGAAPMHCGVGHNSGFDMLEPRDMLRSRKHEKGETLLILSSLTPRPSPRLSSVFREELTWECVVPSLQRRVFVSRIGGALETRRLPDRADDRIATEGTNGEGIGLALFQTHATLRRQKDGALRRDPWINDGVRAEGGQNYWNI</sequence>
<name>A0AAN6YZS3_9PEZI</name>
<keyword evidence="2" id="KW-1185">Reference proteome</keyword>
<dbReference type="RefSeq" id="XP_062643391.1">
    <property type="nucleotide sequence ID" value="XM_062786438.1"/>
</dbReference>
<accession>A0AAN6YZS3</accession>
<dbReference type="AlphaFoldDB" id="A0AAN6YZS3"/>
<protein>
    <submittedName>
        <fullName evidence="1">Uncharacterized protein</fullName>
    </submittedName>
</protein>
<evidence type="ECO:0000313" key="2">
    <source>
        <dbReference type="Proteomes" id="UP001302602"/>
    </source>
</evidence>
<dbReference type="Proteomes" id="UP001302602">
    <property type="component" value="Unassembled WGS sequence"/>
</dbReference>
<dbReference type="GeneID" id="87823204"/>
<reference evidence="1" key="2">
    <citation type="submission" date="2023-05" db="EMBL/GenBank/DDBJ databases">
        <authorList>
            <consortium name="Lawrence Berkeley National Laboratory"/>
            <person name="Steindorff A."/>
            <person name="Hensen N."/>
            <person name="Bonometti L."/>
            <person name="Westerberg I."/>
            <person name="Brannstrom I.O."/>
            <person name="Guillou S."/>
            <person name="Cros-Aarteil S."/>
            <person name="Calhoun S."/>
            <person name="Haridas S."/>
            <person name="Kuo A."/>
            <person name="Mondo S."/>
            <person name="Pangilinan J."/>
            <person name="Riley R."/>
            <person name="Labutti K."/>
            <person name="Andreopoulos B."/>
            <person name="Lipzen A."/>
            <person name="Chen C."/>
            <person name="Yanf M."/>
            <person name="Daum C."/>
            <person name="Ng V."/>
            <person name="Clum A."/>
            <person name="Ohm R."/>
            <person name="Martin F."/>
            <person name="Silar P."/>
            <person name="Natvig D."/>
            <person name="Lalanne C."/>
            <person name="Gautier V."/>
            <person name="Ament-Velasquez S.L."/>
            <person name="Kruys A."/>
            <person name="Hutchinson M.I."/>
            <person name="Powell A.J."/>
            <person name="Barry K."/>
            <person name="Miller A.N."/>
            <person name="Grigoriev I.V."/>
            <person name="Debuchy R."/>
            <person name="Gladieux P."/>
            <person name="Thoren M.H."/>
            <person name="Johannesson H."/>
        </authorList>
    </citation>
    <scope>NUCLEOTIDE SEQUENCE</scope>
    <source>
        <strain evidence="1">CBS 731.68</strain>
    </source>
</reference>
<gene>
    <name evidence="1" type="ORF">N657DRAFT_250544</name>
</gene>
<evidence type="ECO:0000313" key="1">
    <source>
        <dbReference type="EMBL" id="KAK4119618.1"/>
    </source>
</evidence>
<proteinExistence type="predicted"/>